<dbReference type="RefSeq" id="WP_063500333.1">
    <property type="nucleotide sequence ID" value="NZ_CP014579.1"/>
</dbReference>
<name>A0A160FV12_9BURK</name>
<proteinExistence type="predicted"/>
<dbReference type="Gene3D" id="2.80.10.50">
    <property type="match status" value="1"/>
</dbReference>
<sequence length="194" mass="21456">MASVVLYGDLLHFLNGFQNFDGGYLDSCGLADLPASKLNVVTATTPNRDGHSGTWRIESAEGKAFGSEVKSCDSVYLFNLHQGDGGYLGTNNIANPPELYRVVTANKSERPNDVLTWRLIVESTEGYDGKLREDNVVRLLNDYDNTRGGFLDSCENSTHPNTRYQVFTSVLSNRGVNFDPSHMTGLWKVSKQKP</sequence>
<gene>
    <name evidence="1" type="ORF">AYM40_34050</name>
</gene>
<dbReference type="Proteomes" id="UP000076852">
    <property type="component" value="Chromosome 2"/>
</dbReference>
<evidence type="ECO:0000313" key="2">
    <source>
        <dbReference type="Proteomes" id="UP000076852"/>
    </source>
</evidence>
<accession>A0A160FV12</accession>
<protein>
    <submittedName>
        <fullName evidence="1">Uncharacterized protein</fullName>
    </submittedName>
</protein>
<keyword evidence="2" id="KW-1185">Reference proteome</keyword>
<evidence type="ECO:0000313" key="1">
    <source>
        <dbReference type="EMBL" id="ANB77135.1"/>
    </source>
</evidence>
<dbReference type="EMBL" id="CP014579">
    <property type="protein sequence ID" value="ANB77135.1"/>
    <property type="molecule type" value="Genomic_DNA"/>
</dbReference>
<reference evidence="1 2" key="1">
    <citation type="journal article" date="2016" name="Gene">
        <title>PacBio SMRT assembly of a complex multi-replicon genome reveals chlorocatechol degradative operon in a region of genome plasticity.</title>
        <authorList>
            <person name="Ricker N."/>
            <person name="Shen S.Y."/>
            <person name="Goordial J."/>
            <person name="Jin S."/>
            <person name="Fulthorpe R.R."/>
        </authorList>
    </citation>
    <scope>NUCLEOTIDE SEQUENCE [LARGE SCALE GENOMIC DNA]</scope>
    <source>
        <strain evidence="1 2">OLGA172</strain>
    </source>
</reference>
<dbReference type="KEGG" id="buz:AYM40_34050"/>
<organism evidence="1 2">
    <name type="scientific">Paraburkholderia phytofirmans OLGA172</name>
    <dbReference type="NCBI Taxonomy" id="1417228"/>
    <lineage>
        <taxon>Bacteria</taxon>
        <taxon>Pseudomonadati</taxon>
        <taxon>Pseudomonadota</taxon>
        <taxon>Betaproteobacteria</taxon>
        <taxon>Burkholderiales</taxon>
        <taxon>Burkholderiaceae</taxon>
        <taxon>Paraburkholderia</taxon>
    </lineage>
</organism>
<dbReference type="OrthoDB" id="8780260at2"/>
<dbReference type="AlphaFoldDB" id="A0A160FV12"/>